<dbReference type="InterPro" id="IPR036259">
    <property type="entry name" value="MFS_trans_sf"/>
</dbReference>
<dbReference type="InterPro" id="IPR020846">
    <property type="entry name" value="MFS_dom"/>
</dbReference>
<keyword evidence="3" id="KW-0472">Membrane</keyword>
<gene>
    <name evidence="5" type="ORF">WMSIL1_LOCUS1319</name>
</gene>
<keyword evidence="3" id="KW-1133">Transmembrane helix</keyword>
<feature type="compositionally biased region" description="Polar residues" evidence="2">
    <location>
        <begin position="450"/>
        <end position="468"/>
    </location>
</feature>
<keyword evidence="6" id="KW-1185">Reference proteome</keyword>
<feature type="transmembrane region" description="Helical" evidence="3">
    <location>
        <begin position="188"/>
        <end position="213"/>
    </location>
</feature>
<protein>
    <recommendedName>
        <fullName evidence="4">Major facilitator superfamily (MFS) profile domain-containing protein</fullName>
    </recommendedName>
</protein>
<dbReference type="Gene3D" id="1.20.1250.20">
    <property type="entry name" value="MFS general substrate transporter like domains"/>
    <property type="match status" value="2"/>
</dbReference>
<dbReference type="SUPFAM" id="SSF103473">
    <property type="entry name" value="MFS general substrate transporter"/>
    <property type="match status" value="2"/>
</dbReference>
<feature type="region of interest" description="Disordered" evidence="2">
    <location>
        <begin position="333"/>
        <end position="404"/>
    </location>
</feature>
<feature type="transmembrane region" description="Helical" evidence="3">
    <location>
        <begin position="220"/>
        <end position="240"/>
    </location>
</feature>
<feature type="transmembrane region" description="Helical" evidence="3">
    <location>
        <begin position="1050"/>
        <end position="1071"/>
    </location>
</feature>
<dbReference type="Pfam" id="PF07690">
    <property type="entry name" value="MFS_1"/>
    <property type="match status" value="2"/>
</dbReference>
<feature type="transmembrane region" description="Helical" evidence="3">
    <location>
        <begin position="93"/>
        <end position="118"/>
    </location>
</feature>
<feature type="domain" description="Major facilitator superfamily (MFS) profile" evidence="4">
    <location>
        <begin position="879"/>
        <end position="1093"/>
    </location>
</feature>
<feature type="transmembrane region" description="Helical" evidence="3">
    <location>
        <begin position="163"/>
        <end position="182"/>
    </location>
</feature>
<organism evidence="5 6">
    <name type="scientific">Hymenolepis diminuta</name>
    <name type="common">Rat tapeworm</name>
    <dbReference type="NCBI Taxonomy" id="6216"/>
    <lineage>
        <taxon>Eukaryota</taxon>
        <taxon>Metazoa</taxon>
        <taxon>Spiralia</taxon>
        <taxon>Lophotrochozoa</taxon>
        <taxon>Platyhelminthes</taxon>
        <taxon>Cestoda</taxon>
        <taxon>Eucestoda</taxon>
        <taxon>Cyclophyllidea</taxon>
        <taxon>Hymenolepididae</taxon>
        <taxon>Hymenolepis</taxon>
    </lineage>
</organism>
<feature type="transmembrane region" description="Helical" evidence="3">
    <location>
        <begin position="959"/>
        <end position="980"/>
    </location>
</feature>
<dbReference type="InterPro" id="IPR011701">
    <property type="entry name" value="MFS"/>
</dbReference>
<name>A0A564Y046_HYMDI</name>
<feature type="compositionally biased region" description="Basic and acidic residues" evidence="2">
    <location>
        <begin position="473"/>
        <end position="496"/>
    </location>
</feature>
<comment type="subcellular location">
    <subcellularLocation>
        <location evidence="1">Membrane</location>
        <topology evidence="1">Multi-pass membrane protein</topology>
    </subcellularLocation>
</comment>
<dbReference type="Proteomes" id="UP000321570">
    <property type="component" value="Unassembled WGS sequence"/>
</dbReference>
<feature type="transmembrane region" description="Helical" evidence="3">
    <location>
        <begin position="986"/>
        <end position="1007"/>
    </location>
</feature>
<feature type="compositionally biased region" description="Basic residues" evidence="2">
    <location>
        <begin position="387"/>
        <end position="403"/>
    </location>
</feature>
<feature type="region of interest" description="Disordered" evidence="2">
    <location>
        <begin position="1"/>
        <end position="28"/>
    </location>
</feature>
<proteinExistence type="predicted"/>
<feature type="transmembrane region" description="Helical" evidence="3">
    <location>
        <begin position="1019"/>
        <end position="1044"/>
    </location>
</feature>
<dbReference type="EMBL" id="CABIJS010000033">
    <property type="protein sequence ID" value="VUZ40419.1"/>
    <property type="molecule type" value="Genomic_DNA"/>
</dbReference>
<feature type="transmembrane region" description="Helical" evidence="3">
    <location>
        <begin position="894"/>
        <end position="914"/>
    </location>
</feature>
<reference evidence="5 6" key="1">
    <citation type="submission" date="2019-07" db="EMBL/GenBank/DDBJ databases">
        <authorList>
            <person name="Jastrzebski P J."/>
            <person name="Paukszto L."/>
            <person name="Jastrzebski P J."/>
        </authorList>
    </citation>
    <scope>NUCLEOTIDE SEQUENCE [LARGE SCALE GENOMIC DNA]</scope>
    <source>
        <strain evidence="5 6">WMS-il1</strain>
    </source>
</reference>
<evidence type="ECO:0000256" key="1">
    <source>
        <dbReference type="ARBA" id="ARBA00004141"/>
    </source>
</evidence>
<dbReference type="GO" id="GO:0008028">
    <property type="term" value="F:monocarboxylic acid transmembrane transporter activity"/>
    <property type="evidence" value="ECO:0007669"/>
    <property type="project" value="TreeGrafter"/>
</dbReference>
<evidence type="ECO:0000259" key="4">
    <source>
        <dbReference type="PROSITE" id="PS50850"/>
    </source>
</evidence>
<accession>A0A564Y046</accession>
<dbReference type="GO" id="GO:0016020">
    <property type="term" value="C:membrane"/>
    <property type="evidence" value="ECO:0007669"/>
    <property type="project" value="UniProtKB-SubCell"/>
</dbReference>
<evidence type="ECO:0000313" key="5">
    <source>
        <dbReference type="EMBL" id="VUZ40419.1"/>
    </source>
</evidence>
<dbReference type="PANTHER" id="PTHR11360">
    <property type="entry name" value="MONOCARBOXYLATE TRANSPORTER"/>
    <property type="match status" value="1"/>
</dbReference>
<evidence type="ECO:0000256" key="2">
    <source>
        <dbReference type="SAM" id="MobiDB-lite"/>
    </source>
</evidence>
<dbReference type="PANTHER" id="PTHR11360:SF286">
    <property type="entry name" value="GH22266P"/>
    <property type="match status" value="1"/>
</dbReference>
<evidence type="ECO:0000313" key="6">
    <source>
        <dbReference type="Proteomes" id="UP000321570"/>
    </source>
</evidence>
<keyword evidence="3" id="KW-0812">Transmembrane</keyword>
<dbReference type="InterPro" id="IPR050327">
    <property type="entry name" value="Proton-linked_MCT"/>
</dbReference>
<sequence length="1093" mass="117713">MSSTTKLSKLQVRGSGGPDSQQQQQNQSSGVVRLHSVTACPSATASSVNIFRSLSAIHPSATYLDVASTAGIQVIRPETHPEAFVPVPPDGGWGWIVVFAAFVTNLIIDGICVSFGIMVTDLVDHFNSTVATVMLMGSLLLGVYQIVGPVAASMVNRFGCRAVGMFGAILATVSMFISAFMPKIEWMIISYGIFAGAAFGFLHLPSIVCVSFYFDTKRALATGITTCGTPIGAIIFAPLTEILLNKFGWSNTLILFAGMLLNCAIFAALYRPLTPALVLTPMKPTEEQAIKSLLQLAVSEQMPAAASPTGEGQMPMVPISSQQKLLGQIATEGGESKSGENEMQQQKKKGKSDGPIDKTTPQTPLMTIAEGPEGEGELDENKESAAKPRHHRYHRGRKSKKLTFKQQIQQQYALWLDSVRLLRRPRRNSEVVADGTTANAELDVEAGADTGSSDVESNASYDVSTCGSSCEEEASHWHSDSEDESVTKENNAELRPLKRTSRPPHKSAVSGDVSDMKKTAVRAGGSQRAASTAECIKSTSSLNPRPRAASAWSSQVSRRRTHVSECYPTRDYTRPIPKQSTFYLATASAPRNRSVSMAYDQVTQSHLSAFGSAFSASAIGRSGTPTDINSVEELNESGAPVVVELPHECISVEDYARPLYRTDIFFPGSIKRRIDTSAAQIDAAASKIFENPDTRVISSQASLGGGVGVPDGIRNRKISFGTPVFGSSINFGDNVPLPPINEASVPENGAPTDANWTGSCMMSLTRIPLPDVFKKEKSKTELSEEEEAKLWDRLKAETDLNLVDKPADGIYHVPRSHTLCGWWLCWKTEKKHPEDDGESDETEQFKRFLIDGDKSKVTKIPKLVLVRRCASLPKSMFDVLVTMMNLSLLKSFSFSMYCLASLIAVMGIYVPLFFVCDLADSFSIPKSQSAYLLTAYGAASVFSRLGSSWAAGIPNVSSTLLSAVTMLLAAVVVCAIPYWGSLVGQVILMVFYGIFISPFFSLTSIILCDILDLEALTNAYGIVVMVRGVSSAVGSPVAGMVVAATSTYSVALLVSGATVAIGALLYLVILFHERAKLRKLTAKEGEDAAKDKA</sequence>
<dbReference type="AlphaFoldDB" id="A0A564Y046"/>
<feature type="region of interest" description="Disordered" evidence="2">
    <location>
        <begin position="445"/>
        <end position="555"/>
    </location>
</feature>
<feature type="transmembrane region" description="Helical" evidence="3">
    <location>
        <begin position="252"/>
        <end position="273"/>
    </location>
</feature>
<evidence type="ECO:0000256" key="3">
    <source>
        <dbReference type="SAM" id="Phobius"/>
    </source>
</evidence>
<dbReference type="CDD" id="cd17352">
    <property type="entry name" value="MFS_MCT_SLC16"/>
    <property type="match status" value="1"/>
</dbReference>
<dbReference type="PROSITE" id="PS50850">
    <property type="entry name" value="MFS"/>
    <property type="match status" value="1"/>
</dbReference>
<feature type="compositionally biased region" description="Low complexity" evidence="2">
    <location>
        <begin position="18"/>
        <end position="28"/>
    </location>
</feature>
<feature type="transmembrane region" description="Helical" evidence="3">
    <location>
        <begin position="130"/>
        <end position="151"/>
    </location>
</feature>